<dbReference type="PRINTS" id="PR00146">
    <property type="entry name" value="DHPICSNTHASE"/>
</dbReference>
<keyword evidence="2" id="KW-0963">Cytoplasm</keyword>
<dbReference type="GO" id="GO:0005737">
    <property type="term" value="C:cytoplasm"/>
    <property type="evidence" value="ECO:0007669"/>
    <property type="project" value="UniProtKB-SubCell"/>
</dbReference>
<accession>A0A934R9T1</accession>
<evidence type="ECO:0000256" key="7">
    <source>
        <dbReference type="PIRSR" id="PIRSR001365-2"/>
    </source>
</evidence>
<evidence type="ECO:0000256" key="5">
    <source>
        <dbReference type="PIRNR" id="PIRNR001365"/>
    </source>
</evidence>
<protein>
    <submittedName>
        <fullName evidence="8">Dihydrodipicolinate synthase family protein</fullName>
    </submittedName>
</protein>
<sequence length="305" mass="32482">MITPLHGLVAATHTPFHSDGSLAPEVVPLQAAHLSKQGVNAAFITGSTGEAHSLTRDERVTLYQAWASAAPDHGIRVIAHAGSNCLEDARHFAAVAQDLNLFAVSALAPSYYKPPTLTALVDWCESIASSAPNLPFYYYDIPVLTGVEFPMDAFLKEASPRIPNLAGIKFTNPDLNAFEKSLGADDGRFDVPWGIDENLIDALKLGAKGGVGSSYNFAAPLYQELIDAFHQGDLETAQELQRRSVEMIEAIASIGYLGAAKAIMGTLGVPVGPARQPIPNPTASQIEALLPKLHEMGVLGELSCR</sequence>
<feature type="active site" description="Proton donor/acceptor" evidence="6">
    <location>
        <position position="139"/>
    </location>
</feature>
<evidence type="ECO:0000313" key="9">
    <source>
        <dbReference type="Proteomes" id="UP000658278"/>
    </source>
</evidence>
<reference evidence="8" key="1">
    <citation type="submission" date="2021-01" db="EMBL/GenBank/DDBJ databases">
        <title>Modified the classification status of verrucomicrobia.</title>
        <authorList>
            <person name="Feng X."/>
        </authorList>
    </citation>
    <scope>NUCLEOTIDE SEQUENCE</scope>
    <source>
        <strain evidence="8">KCTC 22201</strain>
    </source>
</reference>
<proteinExistence type="inferred from homology"/>
<dbReference type="RefSeq" id="WP_200277631.1">
    <property type="nucleotide sequence ID" value="NZ_JAENII010000003.1"/>
</dbReference>
<gene>
    <name evidence="8" type="ORF">JIN81_05965</name>
</gene>
<dbReference type="GO" id="GO:0016829">
    <property type="term" value="F:lyase activity"/>
    <property type="evidence" value="ECO:0007669"/>
    <property type="project" value="UniProtKB-KW"/>
</dbReference>
<dbReference type="EMBL" id="JAENII010000003">
    <property type="protein sequence ID" value="MBK1826555.1"/>
    <property type="molecule type" value="Genomic_DNA"/>
</dbReference>
<dbReference type="InterPro" id="IPR013785">
    <property type="entry name" value="Aldolase_TIM"/>
</dbReference>
<evidence type="ECO:0000256" key="1">
    <source>
        <dbReference type="ARBA" id="ARBA00004496"/>
    </source>
</evidence>
<keyword evidence="4" id="KW-0119">Carbohydrate metabolism</keyword>
<dbReference type="PIRSF" id="PIRSF001365">
    <property type="entry name" value="DHDPS"/>
    <property type="match status" value="1"/>
</dbReference>
<name>A0A934R9T1_9BACT</name>
<dbReference type="PANTHER" id="PTHR12128:SF21">
    <property type="entry name" value="N-ACETYLNEURAMINATE LYASE"/>
    <property type="match status" value="1"/>
</dbReference>
<evidence type="ECO:0000256" key="2">
    <source>
        <dbReference type="ARBA" id="ARBA00022490"/>
    </source>
</evidence>
<dbReference type="InterPro" id="IPR002220">
    <property type="entry name" value="DapA-like"/>
</dbReference>
<evidence type="ECO:0000256" key="4">
    <source>
        <dbReference type="ARBA" id="ARBA00023277"/>
    </source>
</evidence>
<dbReference type="Proteomes" id="UP000658278">
    <property type="component" value="Unassembled WGS sequence"/>
</dbReference>
<feature type="active site" description="Schiff-base intermediate with substrate" evidence="6">
    <location>
        <position position="169"/>
    </location>
</feature>
<dbReference type="Gene3D" id="3.20.20.70">
    <property type="entry name" value="Aldolase class I"/>
    <property type="match status" value="1"/>
</dbReference>
<comment type="subcellular location">
    <subcellularLocation>
        <location evidence="1">Cytoplasm</location>
    </subcellularLocation>
</comment>
<evidence type="ECO:0000256" key="3">
    <source>
        <dbReference type="ARBA" id="ARBA00023239"/>
    </source>
</evidence>
<keyword evidence="3 5" id="KW-0456">Lyase</keyword>
<comment type="caution">
    <text evidence="8">The sequence shown here is derived from an EMBL/GenBank/DDBJ whole genome shotgun (WGS) entry which is preliminary data.</text>
</comment>
<feature type="binding site" evidence="7">
    <location>
        <position position="48"/>
    </location>
    <ligand>
        <name>pyruvate</name>
        <dbReference type="ChEBI" id="CHEBI:15361"/>
    </ligand>
</feature>
<dbReference type="PANTHER" id="PTHR12128">
    <property type="entry name" value="DIHYDRODIPICOLINATE SYNTHASE"/>
    <property type="match status" value="1"/>
</dbReference>
<comment type="similarity">
    <text evidence="5">Belongs to the DapA family.</text>
</comment>
<keyword evidence="9" id="KW-1185">Reference proteome</keyword>
<organism evidence="8 9">
    <name type="scientific">Haloferula rosea</name>
    <dbReference type="NCBI Taxonomy" id="490093"/>
    <lineage>
        <taxon>Bacteria</taxon>
        <taxon>Pseudomonadati</taxon>
        <taxon>Verrucomicrobiota</taxon>
        <taxon>Verrucomicrobiia</taxon>
        <taxon>Verrucomicrobiales</taxon>
        <taxon>Verrucomicrobiaceae</taxon>
        <taxon>Haloferula</taxon>
    </lineage>
</organism>
<dbReference type="SMART" id="SM01130">
    <property type="entry name" value="DHDPS"/>
    <property type="match status" value="1"/>
</dbReference>
<evidence type="ECO:0000256" key="6">
    <source>
        <dbReference type="PIRSR" id="PIRSR001365-1"/>
    </source>
</evidence>
<dbReference type="Pfam" id="PF00701">
    <property type="entry name" value="DHDPS"/>
    <property type="match status" value="1"/>
</dbReference>
<dbReference type="AlphaFoldDB" id="A0A934R9T1"/>
<feature type="binding site" evidence="7">
    <location>
        <position position="211"/>
    </location>
    <ligand>
        <name>pyruvate</name>
        <dbReference type="ChEBI" id="CHEBI:15361"/>
    </ligand>
</feature>
<dbReference type="SUPFAM" id="SSF51569">
    <property type="entry name" value="Aldolase"/>
    <property type="match status" value="1"/>
</dbReference>
<evidence type="ECO:0000313" key="8">
    <source>
        <dbReference type="EMBL" id="MBK1826555.1"/>
    </source>
</evidence>